<feature type="compositionally biased region" description="Polar residues" evidence="1">
    <location>
        <begin position="44"/>
        <end position="54"/>
    </location>
</feature>
<organism evidence="2 3">
    <name type="scientific">Actinomadura graeca</name>
    <dbReference type="NCBI Taxonomy" id="2750812"/>
    <lineage>
        <taxon>Bacteria</taxon>
        <taxon>Bacillati</taxon>
        <taxon>Actinomycetota</taxon>
        <taxon>Actinomycetes</taxon>
        <taxon>Streptosporangiales</taxon>
        <taxon>Thermomonosporaceae</taxon>
        <taxon>Actinomadura</taxon>
    </lineage>
</organism>
<dbReference type="EMBL" id="CP059572">
    <property type="protein sequence ID" value="QXJ24347.1"/>
    <property type="molecule type" value="Genomic_DNA"/>
</dbReference>
<sequence length="54" mass="5701">MTYLSGLLGLLAIAMLVALAALTVRHDRAIRRDAPGSSAEGHPQGTSLMSRHES</sequence>
<evidence type="ECO:0000313" key="3">
    <source>
        <dbReference type="Proteomes" id="UP001049518"/>
    </source>
</evidence>
<proteinExistence type="predicted"/>
<evidence type="ECO:0000256" key="1">
    <source>
        <dbReference type="SAM" id="MobiDB-lite"/>
    </source>
</evidence>
<protein>
    <submittedName>
        <fullName evidence="2">Uncharacterized protein</fullName>
    </submittedName>
</protein>
<feature type="region of interest" description="Disordered" evidence="1">
    <location>
        <begin position="31"/>
        <end position="54"/>
    </location>
</feature>
<reference evidence="2" key="1">
    <citation type="submission" date="2020-07" db="EMBL/GenBank/DDBJ databases">
        <authorList>
            <person name="Tarantini F.S."/>
            <person name="Hong K.W."/>
            <person name="Chan K.G."/>
        </authorList>
    </citation>
    <scope>NUCLEOTIDE SEQUENCE</scope>
    <source>
        <strain evidence="2">32-07</strain>
    </source>
</reference>
<dbReference type="Proteomes" id="UP001049518">
    <property type="component" value="Chromosome"/>
</dbReference>
<evidence type="ECO:0000313" key="2">
    <source>
        <dbReference type="EMBL" id="QXJ24347.1"/>
    </source>
</evidence>
<gene>
    <name evidence="2" type="ORF">AGRA3207_005654</name>
</gene>
<keyword evidence="3" id="KW-1185">Reference proteome</keyword>
<dbReference type="RefSeq" id="WP_231330088.1">
    <property type="nucleotide sequence ID" value="NZ_CP059572.1"/>
</dbReference>
<name>A0ABX8R030_9ACTN</name>
<accession>A0ABX8R030</accession>